<keyword evidence="4" id="KW-0566">Pantothenate biosynthesis</keyword>
<accession>A0A174DDN2</accession>
<dbReference type="EMBL" id="QSHL01000010">
    <property type="protein sequence ID" value="RHC04628.1"/>
    <property type="molecule type" value="Genomic_DNA"/>
</dbReference>
<evidence type="ECO:0000313" key="20">
    <source>
        <dbReference type="Proteomes" id="UP000293506"/>
    </source>
</evidence>
<evidence type="ECO:0000313" key="10">
    <source>
        <dbReference type="EMBL" id="RGV63005.1"/>
    </source>
</evidence>
<dbReference type="InterPro" id="IPR013332">
    <property type="entry name" value="KPR_N"/>
</dbReference>
<dbReference type="InterPro" id="IPR013752">
    <property type="entry name" value="KPA_reductase"/>
</dbReference>
<comment type="similarity">
    <text evidence="1 4">Belongs to the ketopantoate reductase family.</text>
</comment>
<reference evidence="7 14" key="1">
    <citation type="submission" date="2015-09" db="EMBL/GenBank/DDBJ databases">
        <authorList>
            <consortium name="Pathogen Informatics"/>
        </authorList>
    </citation>
    <scope>NUCLEOTIDE SEQUENCE [LARGE SCALE GENOMIC DNA]</scope>
    <source>
        <strain evidence="7 14">2789STDY5608837</strain>
    </source>
</reference>
<dbReference type="Gene3D" id="1.10.1040.10">
    <property type="entry name" value="N-(1-d-carboxylethyl)-l-norvaline Dehydrogenase, domain 2"/>
    <property type="match status" value="1"/>
</dbReference>
<evidence type="ECO:0000313" key="16">
    <source>
        <dbReference type="Proteomes" id="UP000265808"/>
    </source>
</evidence>
<organism evidence="7 14">
    <name type="scientific">Blautia obeum</name>
    <dbReference type="NCBI Taxonomy" id="40520"/>
    <lineage>
        <taxon>Bacteria</taxon>
        <taxon>Bacillati</taxon>
        <taxon>Bacillota</taxon>
        <taxon>Clostridia</taxon>
        <taxon>Lachnospirales</taxon>
        <taxon>Lachnospiraceae</taxon>
        <taxon>Blautia</taxon>
    </lineage>
</organism>
<comment type="catalytic activity">
    <reaction evidence="4">
        <text>(R)-pantoate + NADP(+) = 2-dehydropantoate + NADPH + H(+)</text>
        <dbReference type="Rhea" id="RHEA:16233"/>
        <dbReference type="ChEBI" id="CHEBI:11561"/>
        <dbReference type="ChEBI" id="CHEBI:15378"/>
        <dbReference type="ChEBI" id="CHEBI:15980"/>
        <dbReference type="ChEBI" id="CHEBI:57783"/>
        <dbReference type="ChEBI" id="CHEBI:58349"/>
        <dbReference type="EC" id="1.1.1.169"/>
    </reaction>
</comment>
<dbReference type="EMBL" id="QROE01000005">
    <property type="protein sequence ID" value="RHK94238.1"/>
    <property type="molecule type" value="Genomic_DNA"/>
</dbReference>
<evidence type="ECO:0000313" key="7">
    <source>
        <dbReference type="EMBL" id="CUO23741.1"/>
    </source>
</evidence>
<dbReference type="RefSeq" id="WP_005425844.1">
    <property type="nucleotide sequence ID" value="NZ_CABJDZ010000005.1"/>
</dbReference>
<dbReference type="Pfam" id="PF08546">
    <property type="entry name" value="ApbA_C"/>
    <property type="match status" value="1"/>
</dbReference>
<dbReference type="Proteomes" id="UP000293506">
    <property type="component" value="Unassembled WGS sequence"/>
</dbReference>
<dbReference type="Proteomes" id="UP000095409">
    <property type="component" value="Unassembled WGS sequence"/>
</dbReference>
<evidence type="ECO:0000313" key="14">
    <source>
        <dbReference type="Proteomes" id="UP000095409"/>
    </source>
</evidence>
<feature type="domain" description="Ketopantoate reductase C-terminal" evidence="6">
    <location>
        <begin position="180"/>
        <end position="296"/>
    </location>
</feature>
<dbReference type="EMBL" id="QSUB01000004">
    <property type="protein sequence ID" value="RGN04331.1"/>
    <property type="molecule type" value="Genomic_DNA"/>
</dbReference>
<dbReference type="GO" id="GO:0008677">
    <property type="term" value="F:2-dehydropantoate 2-reductase activity"/>
    <property type="evidence" value="ECO:0007669"/>
    <property type="project" value="UniProtKB-EC"/>
</dbReference>
<dbReference type="EC" id="1.1.1.169" evidence="4"/>
<evidence type="ECO:0000256" key="1">
    <source>
        <dbReference type="ARBA" id="ARBA00007870"/>
    </source>
</evidence>
<evidence type="ECO:0000256" key="3">
    <source>
        <dbReference type="ARBA" id="ARBA00023002"/>
    </source>
</evidence>
<dbReference type="EMBL" id="RCXQ01000006">
    <property type="protein sequence ID" value="RYT66940.1"/>
    <property type="molecule type" value="Genomic_DNA"/>
</dbReference>
<evidence type="ECO:0000313" key="18">
    <source>
        <dbReference type="Proteomes" id="UP000284242"/>
    </source>
</evidence>
<dbReference type="Proteomes" id="UP000261222">
    <property type="component" value="Unassembled WGS sequence"/>
</dbReference>
<dbReference type="AlphaFoldDB" id="A0A174DDN2"/>
<dbReference type="InterPro" id="IPR013328">
    <property type="entry name" value="6PGD_dom2"/>
</dbReference>
<evidence type="ECO:0000313" key="9">
    <source>
        <dbReference type="EMBL" id="RGS75322.1"/>
    </source>
</evidence>
<dbReference type="GO" id="GO:0005737">
    <property type="term" value="C:cytoplasm"/>
    <property type="evidence" value="ECO:0007669"/>
    <property type="project" value="TreeGrafter"/>
</dbReference>
<gene>
    <name evidence="12" type="ORF">DW040_11200</name>
    <name evidence="11" type="ORF">DW859_13305</name>
    <name evidence="10" type="ORF">DWW07_11900</name>
    <name evidence="9" type="ORF">DWX77_04740</name>
    <name evidence="8" type="ORF">DXB81_10255</name>
    <name evidence="13" type="ORF">EAI82_08225</name>
    <name evidence="7" type="ORF">ERS852394_01750</name>
</gene>
<dbReference type="EMBL" id="QRZI01000008">
    <property type="protein sequence ID" value="RGV63005.1"/>
    <property type="molecule type" value="Genomic_DNA"/>
</dbReference>
<evidence type="ECO:0000256" key="4">
    <source>
        <dbReference type="RuleBase" id="RU362068"/>
    </source>
</evidence>
<evidence type="ECO:0000256" key="2">
    <source>
        <dbReference type="ARBA" id="ARBA00022857"/>
    </source>
</evidence>
<keyword evidence="3 4" id="KW-0560">Oxidoreductase</keyword>
<dbReference type="PANTHER" id="PTHR21708">
    <property type="entry name" value="PROBABLE 2-DEHYDROPANTOATE 2-REDUCTASE"/>
    <property type="match status" value="1"/>
</dbReference>
<dbReference type="NCBIfam" id="TIGR00745">
    <property type="entry name" value="apbA_panE"/>
    <property type="match status" value="1"/>
</dbReference>
<dbReference type="UniPathway" id="UPA00028">
    <property type="reaction ID" value="UER00004"/>
</dbReference>
<dbReference type="InterPro" id="IPR008927">
    <property type="entry name" value="6-PGluconate_DH-like_C_sf"/>
</dbReference>
<dbReference type="EMBL" id="CYZD01000007">
    <property type="protein sequence ID" value="CUO23741.1"/>
    <property type="molecule type" value="Genomic_DNA"/>
</dbReference>
<sequence>MKYAIIGAGGTGGSLGFFLTKAGKDVTLIARGKHLEAIRKNGLGMERLWDHKREMIPVKACTVEEYSDTPDVILVCVKGYSMTETIPVIRKLAGKDTVVLPILNIYGTGGKLQKEFPELTVPDGCIYVSANILEPGVILRHGKILRVVFGARKPEEETEKMREIAKDMACENIEVILSEDIRRDAMVKFSYVSPIGVAGLYCNATAADFQKDGEAREMFKALITEIVALSHAMGIEFQEDLVERNLKIVAPLAPEATTSMQRDVYAGKKSEIDGLVYEIVRLGKEYGVPLPEYEKAAARFHEQGLK</sequence>
<dbReference type="Proteomes" id="UP000284267">
    <property type="component" value="Unassembled WGS sequence"/>
</dbReference>
<dbReference type="SUPFAM" id="SSF48179">
    <property type="entry name" value="6-phosphogluconate dehydrogenase C-terminal domain-like"/>
    <property type="match status" value="1"/>
</dbReference>
<dbReference type="Proteomes" id="UP000284242">
    <property type="component" value="Unassembled WGS sequence"/>
</dbReference>
<dbReference type="Proteomes" id="UP000265828">
    <property type="component" value="Unassembled WGS sequence"/>
</dbReference>
<dbReference type="InterPro" id="IPR003710">
    <property type="entry name" value="ApbA"/>
</dbReference>
<dbReference type="SUPFAM" id="SSF51735">
    <property type="entry name" value="NAD(P)-binding Rossmann-fold domains"/>
    <property type="match status" value="1"/>
</dbReference>
<evidence type="ECO:0000313" key="12">
    <source>
        <dbReference type="EMBL" id="RHK94238.1"/>
    </source>
</evidence>
<evidence type="ECO:0000259" key="5">
    <source>
        <dbReference type="Pfam" id="PF02558"/>
    </source>
</evidence>
<dbReference type="GO" id="GO:0015940">
    <property type="term" value="P:pantothenate biosynthetic process"/>
    <property type="evidence" value="ECO:0007669"/>
    <property type="project" value="UniProtKB-UniPathway"/>
</dbReference>
<evidence type="ECO:0000313" key="15">
    <source>
        <dbReference type="Proteomes" id="UP000261222"/>
    </source>
</evidence>
<evidence type="ECO:0000313" key="8">
    <source>
        <dbReference type="EMBL" id="RGN04331.1"/>
    </source>
</evidence>
<evidence type="ECO:0000313" key="17">
    <source>
        <dbReference type="Proteomes" id="UP000265828"/>
    </source>
</evidence>
<feature type="domain" description="Ketopantoate reductase N-terminal" evidence="5">
    <location>
        <begin position="3"/>
        <end position="151"/>
    </location>
</feature>
<dbReference type="EMBL" id="QRVV01000008">
    <property type="protein sequence ID" value="RGS75322.1"/>
    <property type="molecule type" value="Genomic_DNA"/>
</dbReference>
<evidence type="ECO:0000259" key="6">
    <source>
        <dbReference type="Pfam" id="PF08546"/>
    </source>
</evidence>
<reference evidence="13 20" key="3">
    <citation type="journal article" date="2019" name="Science, e1252229">
        <title>Invertible promoters mediate bacterial phase variation, antibiotic resistance, and host adaptation in the gut.</title>
        <authorList>
            <person name="Jiang X."/>
            <person name="Hall A.B."/>
            <person name="Arthur T.D."/>
            <person name="Plichta D.R."/>
            <person name="Covington C.T."/>
            <person name="Poyet M."/>
            <person name="Crothers J."/>
            <person name="Moses P.L."/>
            <person name="Tolonen A.C."/>
            <person name="Vlamakis H."/>
            <person name="Alm E.J."/>
            <person name="Xavier R.J."/>
        </authorList>
    </citation>
    <scope>NUCLEOTIDE SEQUENCE [LARGE SCALE GENOMIC DNA]</scope>
    <source>
        <strain evidence="13">Af_0058</strain>
        <strain evidence="20">af_0058</strain>
    </source>
</reference>
<dbReference type="Pfam" id="PF02558">
    <property type="entry name" value="ApbA"/>
    <property type="match status" value="1"/>
</dbReference>
<dbReference type="GeneID" id="79802760"/>
<dbReference type="InterPro" id="IPR051402">
    <property type="entry name" value="KPR-Related"/>
</dbReference>
<dbReference type="InterPro" id="IPR036291">
    <property type="entry name" value="NAD(P)-bd_dom_sf"/>
</dbReference>
<evidence type="ECO:0000313" key="11">
    <source>
        <dbReference type="EMBL" id="RHC04628.1"/>
    </source>
</evidence>
<comment type="function">
    <text evidence="4">Catalyzes the NADPH-dependent reduction of ketopantoate into pantoic acid.</text>
</comment>
<proteinExistence type="inferred from homology"/>
<name>A0A174DDN2_9FIRM</name>
<reference evidence="15 16" key="2">
    <citation type="submission" date="2018-08" db="EMBL/GenBank/DDBJ databases">
        <title>A genome reference for cultivated species of the human gut microbiota.</title>
        <authorList>
            <person name="Zou Y."/>
            <person name="Xue W."/>
            <person name="Luo G."/>
        </authorList>
    </citation>
    <scope>NUCLEOTIDE SEQUENCE [LARGE SCALE GENOMIC DNA]</scope>
    <source>
        <strain evidence="10 17">AF14-23</strain>
        <strain evidence="9 18">AF21-24</strain>
        <strain evidence="12 19">AF39-4</strain>
        <strain evidence="11 16">AM37-4AC</strain>
        <strain evidence="8 15">OM06-11AA</strain>
    </source>
</reference>
<dbReference type="PANTHER" id="PTHR21708:SF26">
    <property type="entry name" value="2-DEHYDROPANTOATE 2-REDUCTASE"/>
    <property type="match status" value="1"/>
</dbReference>
<dbReference type="Gene3D" id="3.40.50.720">
    <property type="entry name" value="NAD(P)-binding Rossmann-like Domain"/>
    <property type="match status" value="1"/>
</dbReference>
<keyword evidence="2 4" id="KW-0521">NADP</keyword>
<evidence type="ECO:0000313" key="13">
    <source>
        <dbReference type="EMBL" id="RYT66940.1"/>
    </source>
</evidence>
<evidence type="ECO:0000313" key="19">
    <source>
        <dbReference type="Proteomes" id="UP000284267"/>
    </source>
</evidence>
<comment type="pathway">
    <text evidence="4">Cofactor biosynthesis; (R)-pantothenate biosynthesis; (R)-pantoate from 3-methyl-2-oxobutanoate: step 2/2.</text>
</comment>
<protein>
    <recommendedName>
        <fullName evidence="4">2-dehydropantoate 2-reductase</fullName>
        <ecNumber evidence="4">1.1.1.169</ecNumber>
    </recommendedName>
    <alternativeName>
        <fullName evidence="4">Ketopantoate reductase</fullName>
    </alternativeName>
</protein>
<dbReference type="Proteomes" id="UP000265808">
    <property type="component" value="Unassembled WGS sequence"/>
</dbReference>